<dbReference type="GO" id="GO:0005829">
    <property type="term" value="C:cytosol"/>
    <property type="evidence" value="ECO:0007669"/>
    <property type="project" value="TreeGrafter"/>
</dbReference>
<feature type="domain" description="Pyrimidine nucleoside phosphorylase C-terminal" evidence="5">
    <location>
        <begin position="337"/>
        <end position="411"/>
    </location>
</feature>
<dbReference type="NCBIfam" id="NF004490">
    <property type="entry name" value="PRK05820.1"/>
    <property type="match status" value="1"/>
</dbReference>
<dbReference type="SMART" id="SM00941">
    <property type="entry name" value="PYNP_C"/>
    <property type="match status" value="1"/>
</dbReference>
<dbReference type="GO" id="GO:0004645">
    <property type="term" value="F:1,4-alpha-oligoglucan phosphorylase activity"/>
    <property type="evidence" value="ECO:0007669"/>
    <property type="project" value="InterPro"/>
</dbReference>
<dbReference type="NCBIfam" id="TIGR02644">
    <property type="entry name" value="Y_phosphoryl"/>
    <property type="match status" value="1"/>
</dbReference>
<dbReference type="InterPro" id="IPR017459">
    <property type="entry name" value="Glycosyl_Trfase_fam3_N_dom"/>
</dbReference>
<dbReference type="PIRSF" id="PIRSF000478">
    <property type="entry name" value="TP_PyNP"/>
    <property type="match status" value="1"/>
</dbReference>
<dbReference type="Gene3D" id="1.20.970.10">
    <property type="entry name" value="Transferase, Pyrimidine Nucleoside Phosphorylase, Chain C"/>
    <property type="match status" value="1"/>
</dbReference>
<evidence type="ECO:0000259" key="5">
    <source>
        <dbReference type="SMART" id="SM00941"/>
    </source>
</evidence>
<dbReference type="InterPro" id="IPR017872">
    <property type="entry name" value="Pyrmidine_PPase_CS"/>
</dbReference>
<dbReference type="InterPro" id="IPR000312">
    <property type="entry name" value="Glycosyl_Trfase_fam3"/>
</dbReference>
<comment type="caution">
    <text evidence="6">The sequence shown here is derived from an EMBL/GenBank/DDBJ whole genome shotgun (WGS) entry which is preliminary data.</text>
</comment>
<evidence type="ECO:0000256" key="4">
    <source>
        <dbReference type="ARBA" id="ARBA00022679"/>
    </source>
</evidence>
<dbReference type="Pfam" id="PF02885">
    <property type="entry name" value="Glycos_trans_3N"/>
    <property type="match status" value="1"/>
</dbReference>
<dbReference type="SUPFAM" id="SSF47648">
    <property type="entry name" value="Nucleoside phosphorylase/phosphoribosyltransferase N-terminal domain"/>
    <property type="match status" value="1"/>
</dbReference>
<dbReference type="PANTHER" id="PTHR10515">
    <property type="entry name" value="THYMIDINE PHOSPHORYLASE"/>
    <property type="match status" value="1"/>
</dbReference>
<comment type="subunit">
    <text evidence="2">Homodimer.</text>
</comment>
<dbReference type="InterPro" id="IPR013102">
    <property type="entry name" value="PYNP_C"/>
</dbReference>
<dbReference type="PANTHER" id="PTHR10515:SF0">
    <property type="entry name" value="THYMIDINE PHOSPHORYLASE"/>
    <property type="match status" value="1"/>
</dbReference>
<comment type="similarity">
    <text evidence="1">Belongs to the thymidine/pyrimidine-nucleoside phosphorylase family.</text>
</comment>
<dbReference type="Proteomes" id="UP000654257">
    <property type="component" value="Unassembled WGS sequence"/>
</dbReference>
<keyword evidence="3" id="KW-0328">Glycosyltransferase</keyword>
<dbReference type="GO" id="GO:0006206">
    <property type="term" value="P:pyrimidine nucleobase metabolic process"/>
    <property type="evidence" value="ECO:0007669"/>
    <property type="project" value="InterPro"/>
</dbReference>
<dbReference type="PROSITE" id="PS00647">
    <property type="entry name" value="THYMID_PHOSPHORYLASE"/>
    <property type="match status" value="1"/>
</dbReference>
<reference evidence="6" key="1">
    <citation type="journal article" date="2014" name="Int. J. Syst. Evol. Microbiol.">
        <title>Complete genome sequence of Corynebacterium casei LMG S-19264T (=DSM 44701T), isolated from a smear-ripened cheese.</title>
        <authorList>
            <consortium name="US DOE Joint Genome Institute (JGI-PGF)"/>
            <person name="Walter F."/>
            <person name="Albersmeier A."/>
            <person name="Kalinowski J."/>
            <person name="Ruckert C."/>
        </authorList>
    </citation>
    <scope>NUCLEOTIDE SEQUENCE</scope>
    <source>
        <strain evidence="6">CCM 7905</strain>
    </source>
</reference>
<dbReference type="Gene3D" id="3.40.1030.10">
    <property type="entry name" value="Nucleoside phosphorylase/phosphoribosyltransferase catalytic domain"/>
    <property type="match status" value="1"/>
</dbReference>
<dbReference type="GO" id="GO:0006213">
    <property type="term" value="P:pyrimidine nucleoside metabolic process"/>
    <property type="evidence" value="ECO:0007669"/>
    <property type="project" value="InterPro"/>
</dbReference>
<dbReference type="SUPFAM" id="SSF52418">
    <property type="entry name" value="Nucleoside phosphorylase/phosphoribosyltransferase catalytic domain"/>
    <property type="match status" value="1"/>
</dbReference>
<dbReference type="GO" id="GO:0009032">
    <property type="term" value="F:thymidine phosphorylase activity"/>
    <property type="evidence" value="ECO:0007669"/>
    <property type="project" value="TreeGrafter"/>
</dbReference>
<accession>A0A917D704</accession>
<evidence type="ECO:0000256" key="3">
    <source>
        <dbReference type="ARBA" id="ARBA00022676"/>
    </source>
</evidence>
<dbReference type="EMBL" id="BMCU01000003">
    <property type="protein sequence ID" value="GGG13289.1"/>
    <property type="molecule type" value="Genomic_DNA"/>
</dbReference>
<keyword evidence="7" id="KW-1185">Reference proteome</keyword>
<reference evidence="6" key="2">
    <citation type="submission" date="2020-09" db="EMBL/GenBank/DDBJ databases">
        <authorList>
            <person name="Sun Q."/>
            <person name="Sedlacek I."/>
        </authorList>
    </citation>
    <scope>NUCLEOTIDE SEQUENCE</scope>
    <source>
        <strain evidence="6">CCM 7905</strain>
    </source>
</reference>
<dbReference type="InterPro" id="IPR035902">
    <property type="entry name" value="Nuc_phospho_transferase"/>
</dbReference>
<keyword evidence="4" id="KW-0808">Transferase</keyword>
<dbReference type="InterPro" id="IPR018090">
    <property type="entry name" value="Pyrmidine_PPas_bac/euk"/>
</dbReference>
<proteinExistence type="inferred from homology"/>
<dbReference type="Pfam" id="PF00591">
    <property type="entry name" value="Glycos_transf_3"/>
    <property type="match status" value="1"/>
</dbReference>
<name>A0A917D704_9NOCA</name>
<dbReference type="AlphaFoldDB" id="A0A917D704"/>
<sequence>MPDAVSIIATKRDGHVLSSEQIDWVVDGFTRGTVADEQMSSLAMAILLRGMNREEISSWTNAMIASGTRLDFSSLPRPTVDKHSTGGVGDKITLPLAPLVASCGAAVPQLSGRGLGHTGGTLDKLESIAGWRADLTNDEIHSILADPAVGGVVCAAGADLAPADKRLYALRDVTGTVESIPLIASSIMSKKIAEGTSALVLDVKVGTGAFMKTAEQARELAAAMVDLGTDAGVRTIALLTRMDTPLGLTAGNALEVAESVEVLAGGGPDDIVELTVELAAAMLAAAGIDDVDPRERLRDGRAMDRWRAMISAQGGDPDANLPVARHTHQVTAGSDGVLTRLDAMAVGVSAWRLGAGRERQGEPVQFGAGVTMHAKPGDAVRAGQPLFTLSTDTPERFDSAIDALTGGWDIGADAPPTAPLVIDTVR</sequence>
<protein>
    <submittedName>
        <fullName evidence="6">Thymidine phosphorylase</fullName>
    </submittedName>
</protein>
<dbReference type="RefSeq" id="WP_188545581.1">
    <property type="nucleotide sequence ID" value="NZ_BMCU01000003.1"/>
</dbReference>
<dbReference type="InterPro" id="IPR000053">
    <property type="entry name" value="Thymidine/pyrmidine_PPase"/>
</dbReference>
<organism evidence="6 7">
    <name type="scientific">Rhodococcoides trifolii</name>
    <dbReference type="NCBI Taxonomy" id="908250"/>
    <lineage>
        <taxon>Bacteria</taxon>
        <taxon>Bacillati</taxon>
        <taxon>Actinomycetota</taxon>
        <taxon>Actinomycetes</taxon>
        <taxon>Mycobacteriales</taxon>
        <taxon>Nocardiaceae</taxon>
        <taxon>Rhodococcoides</taxon>
    </lineage>
</organism>
<evidence type="ECO:0000313" key="7">
    <source>
        <dbReference type="Proteomes" id="UP000654257"/>
    </source>
</evidence>
<evidence type="ECO:0000256" key="1">
    <source>
        <dbReference type="ARBA" id="ARBA00006915"/>
    </source>
</evidence>
<gene>
    <name evidence="6" type="primary">deoA</name>
    <name evidence="6" type="ORF">GCM10007304_29130</name>
</gene>
<dbReference type="FunFam" id="3.40.1030.10:FF:000001">
    <property type="entry name" value="Thymidine phosphorylase"/>
    <property type="match status" value="1"/>
</dbReference>
<dbReference type="InterPro" id="IPR036566">
    <property type="entry name" value="PYNP-like_C_sf"/>
</dbReference>
<evidence type="ECO:0000313" key="6">
    <source>
        <dbReference type="EMBL" id="GGG13289.1"/>
    </source>
</evidence>
<dbReference type="Gene3D" id="3.90.1170.30">
    <property type="entry name" value="Pyrimidine nucleoside phosphorylase-like, C-terminal domain"/>
    <property type="match status" value="1"/>
</dbReference>
<dbReference type="InterPro" id="IPR036320">
    <property type="entry name" value="Glycosyl_Trfase_fam3_N_dom_sf"/>
</dbReference>
<dbReference type="Pfam" id="PF07831">
    <property type="entry name" value="PYNP_C"/>
    <property type="match status" value="1"/>
</dbReference>
<evidence type="ECO:0000256" key="2">
    <source>
        <dbReference type="ARBA" id="ARBA00011738"/>
    </source>
</evidence>
<dbReference type="SUPFAM" id="SSF54680">
    <property type="entry name" value="Pyrimidine nucleoside phosphorylase C-terminal domain"/>
    <property type="match status" value="1"/>
</dbReference>